<evidence type="ECO:0000313" key="1">
    <source>
        <dbReference type="EMBL" id="MDN7226477.1"/>
    </source>
</evidence>
<dbReference type="EMBL" id="JAUJWW010000001">
    <property type="protein sequence ID" value="MDN7226477.1"/>
    <property type="molecule type" value="Genomic_DNA"/>
</dbReference>
<dbReference type="RefSeq" id="WP_300981700.1">
    <property type="nucleotide sequence ID" value="NZ_CP129238.1"/>
</dbReference>
<name>A0ABT8MNK6_9BACL</name>
<dbReference type="Proteomes" id="UP001172054">
    <property type="component" value="Unassembled WGS sequence"/>
</dbReference>
<dbReference type="SUPFAM" id="SSF48208">
    <property type="entry name" value="Six-hairpin glycosidases"/>
    <property type="match status" value="1"/>
</dbReference>
<organism evidence="1 2">
    <name type="scientific">Planococcus liqunii</name>
    <dbReference type="NCBI Taxonomy" id="3058394"/>
    <lineage>
        <taxon>Bacteria</taxon>
        <taxon>Bacillati</taxon>
        <taxon>Bacillota</taxon>
        <taxon>Bacilli</taxon>
        <taxon>Bacillales</taxon>
        <taxon>Caryophanaceae</taxon>
        <taxon>Planococcus</taxon>
    </lineage>
</organism>
<keyword evidence="2" id="KW-1185">Reference proteome</keyword>
<proteinExistence type="predicted"/>
<protein>
    <submittedName>
        <fullName evidence="1">Uncharacterized protein</fullName>
    </submittedName>
</protein>
<dbReference type="InterPro" id="IPR008928">
    <property type="entry name" value="6-hairpin_glycosidase_sf"/>
</dbReference>
<sequence length="522" mass="59726">MIKKIAFGIGALVLVLALALGAFVLIKDEVLFYKNSNLALTLKKPALLSFSEIETTEKTIENAVDQTYFAHLKLFGLTMGTYEITERTLGNGTEFVFEQLSNASWLPIPVSSELSGLKNGELTDWNPEVINHPYHNDFGVDPTVNPFGAISYADGEVLQGNVYISESLETAYDGQQVSRLKELHKEVRELELTEDTLQKNFWLMPNRTAESWVLLTQSPLFTNEEIEQEWIEFALNNQTMQLNWLTAEGPFTKLPFSIEPGTKMGYGRAMGRFEDEVALQWNERSPSLFFESMVLNSRVNLLNYLDEFEGTRWPTEYTSMWLKNAYGLKAPYVDTRFNEYVAFYLDNTAEQYPDDIDQEQFAVVVYADYLLSRIEKNEIIQAEDGFLIVDYFDEDPETPLTHASLNHELGGLKILLTAYERTNDSKYLDAATQVVKGIEQFGQNEGGWIRENGDLWYQARPDGTFSGDDYPQLTLVDLLETQALFEELEMERNPYFDELIESKLKYLDAEGIELIEKVTNLM</sequence>
<reference evidence="1 2" key="1">
    <citation type="submission" date="2023-06" db="EMBL/GenBank/DDBJ databases">
        <title>Novel species in genus Planococcus.</title>
        <authorList>
            <person name="Ning S."/>
        </authorList>
    </citation>
    <scope>NUCLEOTIDE SEQUENCE [LARGE SCALE GENOMIC DNA]</scope>
    <source>
        <strain evidence="1 2">N064</strain>
    </source>
</reference>
<comment type="caution">
    <text evidence="1">The sequence shown here is derived from an EMBL/GenBank/DDBJ whole genome shotgun (WGS) entry which is preliminary data.</text>
</comment>
<evidence type="ECO:0000313" key="2">
    <source>
        <dbReference type="Proteomes" id="UP001172054"/>
    </source>
</evidence>
<gene>
    <name evidence="1" type="ORF">QWY15_04130</name>
</gene>
<accession>A0ABT8MNK6</accession>